<proteinExistence type="inferred from homology"/>
<evidence type="ECO:0000256" key="6">
    <source>
        <dbReference type="ARBA" id="ARBA00023315"/>
    </source>
</evidence>
<dbReference type="EC" id="2.3.1.191" evidence="7"/>
<evidence type="ECO:0000259" key="8">
    <source>
        <dbReference type="Pfam" id="PF04613"/>
    </source>
</evidence>
<reference evidence="9 10" key="1">
    <citation type="submission" date="2019-07" db="EMBL/GenBank/DDBJ databases">
        <title>Reclasification of Spiribacter aquaticus.</title>
        <authorList>
            <person name="Leon M.J."/>
            <person name="Sanchez-Porro C."/>
            <person name="Ventosa A."/>
        </authorList>
    </citation>
    <scope>NUCLEOTIDE SEQUENCE [LARGE SCALE GENOMIC DNA]</scope>
    <source>
        <strain evidence="9 10">SP30</strain>
    </source>
</reference>
<dbReference type="EMBL" id="VMKP01000004">
    <property type="protein sequence ID" value="TVO63781.1"/>
    <property type="molecule type" value="Genomic_DNA"/>
</dbReference>
<dbReference type="Gene3D" id="1.20.5.170">
    <property type="match status" value="1"/>
</dbReference>
<dbReference type="UniPathway" id="UPA00973"/>
<evidence type="ECO:0000313" key="10">
    <source>
        <dbReference type="Proteomes" id="UP000316688"/>
    </source>
</evidence>
<dbReference type="GO" id="GO:0016410">
    <property type="term" value="F:N-acyltransferase activity"/>
    <property type="evidence" value="ECO:0007669"/>
    <property type="project" value="InterPro"/>
</dbReference>
<comment type="caution">
    <text evidence="9">The sequence shown here is derived from an EMBL/GenBank/DDBJ whole genome shotgun (WGS) entry which is preliminary data.</text>
</comment>
<dbReference type="NCBIfam" id="NF002060">
    <property type="entry name" value="PRK00892.1"/>
    <property type="match status" value="1"/>
</dbReference>
<dbReference type="CDD" id="cd03352">
    <property type="entry name" value="LbH_LpxD"/>
    <property type="match status" value="1"/>
</dbReference>
<evidence type="ECO:0000256" key="2">
    <source>
        <dbReference type="ARBA" id="ARBA00022556"/>
    </source>
</evidence>
<evidence type="ECO:0000256" key="5">
    <source>
        <dbReference type="ARBA" id="ARBA00023098"/>
    </source>
</evidence>
<evidence type="ECO:0000313" key="9">
    <source>
        <dbReference type="EMBL" id="TVO63781.1"/>
    </source>
</evidence>
<dbReference type="PANTHER" id="PTHR43378:SF2">
    <property type="entry name" value="UDP-3-O-ACYLGLUCOSAMINE N-ACYLTRANSFERASE 1, MITOCHONDRIAL-RELATED"/>
    <property type="match status" value="1"/>
</dbReference>
<dbReference type="InterPro" id="IPR007691">
    <property type="entry name" value="LpxD"/>
</dbReference>
<keyword evidence="5 7" id="KW-0443">Lipid metabolism</keyword>
<dbReference type="Pfam" id="PF00132">
    <property type="entry name" value="Hexapep"/>
    <property type="match status" value="2"/>
</dbReference>
<keyword evidence="6 7" id="KW-0012">Acyltransferase</keyword>
<dbReference type="PANTHER" id="PTHR43378">
    <property type="entry name" value="UDP-3-O-ACYLGLUCOSAMINE N-ACYLTRANSFERASE"/>
    <property type="match status" value="1"/>
</dbReference>
<dbReference type="NCBIfam" id="TIGR01853">
    <property type="entry name" value="lipid_A_lpxD"/>
    <property type="match status" value="1"/>
</dbReference>
<dbReference type="Gene3D" id="3.40.1390.10">
    <property type="entry name" value="MurE/MurF, N-terminal domain"/>
    <property type="match status" value="1"/>
</dbReference>
<name>A0A557RF55_9GAMM</name>
<dbReference type="AlphaFoldDB" id="A0A557RF55"/>
<protein>
    <recommendedName>
        <fullName evidence="7">UDP-3-O-acylglucosamine N-acyltransferase</fullName>
        <ecNumber evidence="7">2.3.1.191</ecNumber>
    </recommendedName>
</protein>
<dbReference type="Proteomes" id="UP000316688">
    <property type="component" value="Unassembled WGS sequence"/>
</dbReference>
<gene>
    <name evidence="7 9" type="primary">lpxD</name>
    <name evidence="9" type="ORF">FPL11_08965</name>
</gene>
<feature type="active site" description="Proton acceptor" evidence="7">
    <location>
        <position position="248"/>
    </location>
</feature>
<dbReference type="SUPFAM" id="SSF51161">
    <property type="entry name" value="Trimeric LpxA-like enzymes"/>
    <property type="match status" value="1"/>
</dbReference>
<feature type="domain" description="UDP-3-O-[3-hydroxymyristoyl] glucosamine N-acyltransferase non-repeat region" evidence="8">
    <location>
        <begin position="31"/>
        <end position="96"/>
    </location>
</feature>
<comment type="function">
    <text evidence="7">Catalyzes the N-acylation of UDP-3-O-acylglucosamine using 3-hydroxyacyl-ACP as the acyl donor. Is involved in the biosynthesis of lipid A, a phosphorylated glycolipid that anchors the lipopolysaccharide to the outer membrane of the cell.</text>
</comment>
<dbReference type="GO" id="GO:0016020">
    <property type="term" value="C:membrane"/>
    <property type="evidence" value="ECO:0007669"/>
    <property type="project" value="GOC"/>
</dbReference>
<dbReference type="GO" id="GO:0103118">
    <property type="term" value="F:UDP-3-O-[(3R)-3-hydroxyacyl]-glucosamine N-acyltransferase activity"/>
    <property type="evidence" value="ECO:0007669"/>
    <property type="project" value="UniProtKB-EC"/>
</dbReference>
<dbReference type="InterPro" id="IPR020573">
    <property type="entry name" value="UDP_GlcNAc_AcTrfase_non-rep"/>
</dbReference>
<comment type="catalytic activity">
    <reaction evidence="7">
        <text>a UDP-3-O-[(3R)-3-hydroxyacyl]-alpha-D-glucosamine + a (3R)-hydroxyacyl-[ACP] = a UDP-2-N,3-O-bis[(3R)-3-hydroxyacyl]-alpha-D-glucosamine + holo-[ACP] + H(+)</text>
        <dbReference type="Rhea" id="RHEA:53836"/>
        <dbReference type="Rhea" id="RHEA-COMP:9685"/>
        <dbReference type="Rhea" id="RHEA-COMP:9945"/>
        <dbReference type="ChEBI" id="CHEBI:15378"/>
        <dbReference type="ChEBI" id="CHEBI:64479"/>
        <dbReference type="ChEBI" id="CHEBI:78827"/>
        <dbReference type="ChEBI" id="CHEBI:137740"/>
        <dbReference type="ChEBI" id="CHEBI:137748"/>
        <dbReference type="EC" id="2.3.1.191"/>
    </reaction>
</comment>
<dbReference type="HAMAP" id="MF_00523">
    <property type="entry name" value="LpxD"/>
    <property type="match status" value="1"/>
</dbReference>
<keyword evidence="10" id="KW-1185">Reference proteome</keyword>
<dbReference type="Gene3D" id="2.160.10.10">
    <property type="entry name" value="Hexapeptide repeat proteins"/>
    <property type="match status" value="1"/>
</dbReference>
<keyword evidence="3 7" id="KW-0808">Transferase</keyword>
<evidence type="ECO:0000256" key="4">
    <source>
        <dbReference type="ARBA" id="ARBA00022737"/>
    </source>
</evidence>
<keyword evidence="1 7" id="KW-0444">Lipid biosynthesis</keyword>
<dbReference type="InterPro" id="IPR011004">
    <property type="entry name" value="Trimer_LpxA-like_sf"/>
</dbReference>
<keyword evidence="4 7" id="KW-0677">Repeat</keyword>
<keyword evidence="2 7" id="KW-0441">Lipid A biosynthesis</keyword>
<evidence type="ECO:0000256" key="3">
    <source>
        <dbReference type="ARBA" id="ARBA00022679"/>
    </source>
</evidence>
<dbReference type="Pfam" id="PF04613">
    <property type="entry name" value="LpxD"/>
    <property type="match status" value="1"/>
</dbReference>
<evidence type="ECO:0000256" key="7">
    <source>
        <dbReference type="HAMAP-Rule" id="MF_00523"/>
    </source>
</evidence>
<evidence type="ECO:0000256" key="1">
    <source>
        <dbReference type="ARBA" id="ARBA00022516"/>
    </source>
</evidence>
<accession>A0A557RF55</accession>
<dbReference type="GO" id="GO:0009245">
    <property type="term" value="P:lipid A biosynthetic process"/>
    <property type="evidence" value="ECO:0007669"/>
    <property type="project" value="UniProtKB-UniRule"/>
</dbReference>
<organism evidence="9 10">
    <name type="scientific">Spiribacter aquaticus</name>
    <dbReference type="NCBI Taxonomy" id="1935996"/>
    <lineage>
        <taxon>Bacteria</taxon>
        <taxon>Pseudomonadati</taxon>
        <taxon>Pseudomonadota</taxon>
        <taxon>Gammaproteobacteria</taxon>
        <taxon>Chromatiales</taxon>
        <taxon>Ectothiorhodospiraceae</taxon>
        <taxon>Spiribacter</taxon>
    </lineage>
</organism>
<dbReference type="InterPro" id="IPR001451">
    <property type="entry name" value="Hexapep"/>
</dbReference>
<sequence length="355" mass="36820">MKGESPVADSRYTLDELAALTGSVCEGAGQVAIHAVAPLETAGPDEISFLANRRYRAQLADTRAAAVILPREESVQGARFAVLRADNPYLVFARIAWLLNPPPAPTAGVDETAVVAPGARVDASASVAAQAVIEADAWIGPGCSIGPGSVIGTGVSLGAGCQIGANASVLAGSRLGERVEVLPGAVIGSAGFGFADAGDHWESVPQLGRVLIGDDVSIGANTTVDRGSQGDTRIGDGCKIDNLVQIAHNVQIGEHTVVAANAGISGSTRIGRYCRIAGGVGFVGHLEIADGATFTGMSMITGNIHDAGVYSSGVPLMPTREWRRSAVRFRQLDDMARRLEKLERLMETTKDRDGR</sequence>
<comment type="similarity">
    <text evidence="7">Belongs to the transferase hexapeptide repeat family. LpxD subfamily.</text>
</comment>
<comment type="subunit">
    <text evidence="7">Homotrimer.</text>
</comment>
<comment type="pathway">
    <text evidence="7">Bacterial outer membrane biogenesis; LPS lipid A biosynthesis.</text>
</comment>